<evidence type="ECO:0000256" key="1">
    <source>
        <dbReference type="ARBA" id="ARBA00003293"/>
    </source>
</evidence>
<dbReference type="InterPro" id="IPR008766">
    <property type="entry name" value="Replication_gene_A-like"/>
</dbReference>
<reference evidence="8 9" key="1">
    <citation type="journal article" date="2024" name="ISME J.">
        <title>Tailless and filamentous prophages are predominant in marine Vibrio.</title>
        <authorList>
            <person name="Steensen K."/>
            <person name="Seneca J."/>
            <person name="Bartlau N."/>
            <person name="Yu X.A."/>
            <person name="Hussain F.A."/>
            <person name="Polz M.F."/>
        </authorList>
    </citation>
    <scope>NUCLEOTIDE SEQUENCE [LARGE SCALE GENOMIC DNA]</scope>
    <source>
        <strain evidence="8 9">10N.239.312.F12</strain>
    </source>
</reference>
<evidence type="ECO:0000256" key="5">
    <source>
        <dbReference type="ARBA" id="ARBA00022759"/>
    </source>
</evidence>
<dbReference type="EMBL" id="JBFSSG010000133">
    <property type="protein sequence ID" value="MEZ8724519.1"/>
    <property type="molecule type" value="Genomic_DNA"/>
</dbReference>
<dbReference type="GO" id="GO:0004519">
    <property type="term" value="F:endonuclease activity"/>
    <property type="evidence" value="ECO:0007669"/>
    <property type="project" value="UniProtKB-KW"/>
</dbReference>
<comment type="function">
    <text evidence="1">Possible endonuclease which induces a single-strand cut and initiates DNA replication.</text>
</comment>
<comment type="caution">
    <text evidence="8">The sequence shown here is derived from an EMBL/GenBank/DDBJ whole genome shotgun (WGS) entry which is preliminary data.</text>
</comment>
<evidence type="ECO:0000256" key="6">
    <source>
        <dbReference type="ARBA" id="ARBA00022801"/>
    </source>
</evidence>
<comment type="similarity">
    <text evidence="2">Belongs to the phage GPA family.</text>
</comment>
<feature type="domain" description="Replication gene A protein-like" evidence="7">
    <location>
        <begin position="243"/>
        <end position="465"/>
    </location>
</feature>
<name>A0ABV4N582_9VIBR</name>
<dbReference type="Proteomes" id="UP001570071">
    <property type="component" value="Unassembled WGS sequence"/>
</dbReference>
<keyword evidence="3" id="KW-0235">DNA replication</keyword>
<evidence type="ECO:0000256" key="4">
    <source>
        <dbReference type="ARBA" id="ARBA00022722"/>
    </source>
</evidence>
<evidence type="ECO:0000313" key="8">
    <source>
        <dbReference type="EMBL" id="MEZ8724519.1"/>
    </source>
</evidence>
<dbReference type="Pfam" id="PF05840">
    <property type="entry name" value="Phage_GPA"/>
    <property type="match status" value="1"/>
</dbReference>
<evidence type="ECO:0000259" key="7">
    <source>
        <dbReference type="Pfam" id="PF05840"/>
    </source>
</evidence>
<keyword evidence="4" id="KW-0540">Nuclease</keyword>
<keyword evidence="6" id="KW-0378">Hydrolase</keyword>
<proteinExistence type="inferred from homology"/>
<organism evidence="8 9">
    <name type="scientific">Vibrio pomeroyi</name>
    <dbReference type="NCBI Taxonomy" id="198832"/>
    <lineage>
        <taxon>Bacteria</taxon>
        <taxon>Pseudomonadati</taxon>
        <taxon>Pseudomonadota</taxon>
        <taxon>Gammaproteobacteria</taxon>
        <taxon>Vibrionales</taxon>
        <taxon>Vibrionaceae</taxon>
        <taxon>Vibrio</taxon>
    </lineage>
</organism>
<sequence>MFFESNEDTALRKESVRAYLSLMRNEFELLMLHNERYIPGFHKEIIKRRHKIERDGFETLTRLAQGLDDLEQVKEVHKEEILINYGKLGRQNECKIIFDRIDTYYNLIFKQYLPSEIKSRFNPNFYFDRNEENTRDAGEELCAHVIHLLAKSAAEFSIGSIDFYNEFERLCRLHLSKNLMESGFIKSALNENKDKVKKNHIGILLRYIDKTSSRNRFNRAVKESLLFSDMCGRNIGDPKSKRTKKNQKTINKTISAYAGERSIRKRVEQFDYTEKFLKSRHLSNGKTAFEMKKTPAAHFAEAYLELLALEEEADEKGYSWLFFTLTCPTEYHSNPAFTKERWKGHSARDSHEYLKAKWDNLRKSFGKKIAGELKFGIMDGNGFGCRVVEPHQDGCAHWHVMLFCKKELTEQYKELFMHYFSFDRNKKGVKGGCDIKEKGISKEGEPLDMQNEASAATYLLKYMQKTALVVLENGEIKDNSNLAVDSWRHATQIRSKAGFGYKGVKTKFNECRKIANENRDLFRVINKEGYQKKSNLTKEARKKIVIRKLLKDCTQDITLTKVKNSIRAVRSNHGVASKTLVVKELIKSNHQELSLNKIKTLIKEIEKKYAKKLVKKARKAFAVRVLNQQKPNVSFNEARNFMDSVKELTDVIKLSSAKIAKTKFSKKIKVNKSKMKWGINYKEFMHAAEKLVYETVESFNRFGEKIKVKMRIGTEEIKTKLRKYEFKIVKGCILSRNNFLEVI</sequence>
<protein>
    <submittedName>
        <fullName evidence="8">Replication endonuclease</fullName>
    </submittedName>
</protein>
<keyword evidence="9" id="KW-1185">Reference proteome</keyword>
<evidence type="ECO:0000256" key="3">
    <source>
        <dbReference type="ARBA" id="ARBA00022705"/>
    </source>
</evidence>
<gene>
    <name evidence="8" type="ORF">AB6D66_25980</name>
</gene>
<dbReference type="RefSeq" id="WP_372126905.1">
    <property type="nucleotide sequence ID" value="NZ_JBFSSG010000133.1"/>
</dbReference>
<evidence type="ECO:0000313" key="9">
    <source>
        <dbReference type="Proteomes" id="UP001570071"/>
    </source>
</evidence>
<accession>A0ABV4N582</accession>
<evidence type="ECO:0000256" key="2">
    <source>
        <dbReference type="ARBA" id="ARBA00009260"/>
    </source>
</evidence>
<keyword evidence="5 8" id="KW-0255">Endonuclease</keyword>